<feature type="non-terminal residue" evidence="1">
    <location>
        <position position="108"/>
    </location>
</feature>
<dbReference type="EMBL" id="UINC01030267">
    <property type="protein sequence ID" value="SVB14375.1"/>
    <property type="molecule type" value="Genomic_DNA"/>
</dbReference>
<name>A0A382BKQ6_9ZZZZ</name>
<reference evidence="1" key="1">
    <citation type="submission" date="2018-05" db="EMBL/GenBank/DDBJ databases">
        <authorList>
            <person name="Lanie J.A."/>
            <person name="Ng W.-L."/>
            <person name="Kazmierczak K.M."/>
            <person name="Andrzejewski T.M."/>
            <person name="Davidsen T.M."/>
            <person name="Wayne K.J."/>
            <person name="Tettelin H."/>
            <person name="Glass J.I."/>
            <person name="Rusch D."/>
            <person name="Podicherti R."/>
            <person name="Tsui H.-C.T."/>
            <person name="Winkler M.E."/>
        </authorList>
    </citation>
    <scope>NUCLEOTIDE SEQUENCE</scope>
</reference>
<organism evidence="1">
    <name type="scientific">marine metagenome</name>
    <dbReference type="NCBI Taxonomy" id="408172"/>
    <lineage>
        <taxon>unclassified sequences</taxon>
        <taxon>metagenomes</taxon>
        <taxon>ecological metagenomes</taxon>
    </lineage>
</organism>
<gene>
    <name evidence="1" type="ORF">METZ01_LOCUS167229</name>
</gene>
<accession>A0A382BKQ6</accession>
<evidence type="ECO:0000313" key="1">
    <source>
        <dbReference type="EMBL" id="SVB14375.1"/>
    </source>
</evidence>
<proteinExistence type="predicted"/>
<sequence length="108" mass="11881">MAVGGAENTGLAILVCPSDRLFLATTLTLGRGKRLGFRPHLLNHVQLIHRCHPIVRHALQDRMLQSNLLYRVTTLMLVTATGHTKKLAPVIGFGRAIGVHRAVNHHRG</sequence>
<dbReference type="AlphaFoldDB" id="A0A382BKQ6"/>
<protein>
    <submittedName>
        <fullName evidence="1">Uncharacterized protein</fullName>
    </submittedName>
</protein>